<dbReference type="Gene3D" id="3.30.1360.40">
    <property type="match status" value="1"/>
</dbReference>
<dbReference type="Pfam" id="PF01765">
    <property type="entry name" value="RRF"/>
    <property type="match status" value="1"/>
</dbReference>
<evidence type="ECO:0000313" key="6">
    <source>
        <dbReference type="Proteomes" id="UP000030854"/>
    </source>
</evidence>
<dbReference type="GO" id="GO:0005739">
    <property type="term" value="C:mitochondrion"/>
    <property type="evidence" value="ECO:0007669"/>
    <property type="project" value="TreeGrafter"/>
</dbReference>
<comment type="function">
    <text evidence="3">Necessary for protein synthesis in mitochondria. Functions as a ribosome recycling factor in mitochondria.</text>
</comment>
<evidence type="ECO:0000313" key="5">
    <source>
        <dbReference type="EMBL" id="KHJ33780.1"/>
    </source>
</evidence>
<accession>A0A0B1P8Z8</accession>
<dbReference type="OMA" id="NVICGEE"/>
<dbReference type="Gene3D" id="1.10.132.20">
    <property type="entry name" value="Ribosome-recycling factor"/>
    <property type="match status" value="1"/>
</dbReference>
<dbReference type="InterPro" id="IPR036191">
    <property type="entry name" value="RRF_sf"/>
</dbReference>
<dbReference type="SUPFAM" id="SSF55194">
    <property type="entry name" value="Ribosome recycling factor, RRF"/>
    <property type="match status" value="1"/>
</dbReference>
<dbReference type="STRING" id="52586.A0A0B1P8Z8"/>
<dbReference type="InterPro" id="IPR023584">
    <property type="entry name" value="Ribosome_recyc_fac_dom"/>
</dbReference>
<dbReference type="AlphaFoldDB" id="A0A0B1P8Z8"/>
<evidence type="ECO:0000256" key="2">
    <source>
        <dbReference type="ARBA" id="ARBA00022917"/>
    </source>
</evidence>
<dbReference type="PANTHER" id="PTHR20982:SF3">
    <property type="entry name" value="MITOCHONDRIAL RIBOSOME RECYCLING FACTOR PSEUDO 1"/>
    <property type="match status" value="1"/>
</dbReference>
<name>A0A0B1P8Z8_UNCNE</name>
<protein>
    <submittedName>
        <fullName evidence="5">Putative ribosome recycling factor domain-containing protein</fullName>
    </submittedName>
</protein>
<keyword evidence="6" id="KW-1185">Reference proteome</keyword>
<evidence type="ECO:0000256" key="3">
    <source>
        <dbReference type="ARBA" id="ARBA00024909"/>
    </source>
</evidence>
<reference evidence="5 6" key="1">
    <citation type="journal article" date="2014" name="BMC Genomics">
        <title>Adaptive genomic structural variation in the grape powdery mildew pathogen, Erysiphe necator.</title>
        <authorList>
            <person name="Jones L."/>
            <person name="Riaz S."/>
            <person name="Morales-Cruz A."/>
            <person name="Amrine K.C."/>
            <person name="McGuire B."/>
            <person name="Gubler W.D."/>
            <person name="Walker M.A."/>
            <person name="Cantu D."/>
        </authorList>
    </citation>
    <scope>NUCLEOTIDE SEQUENCE [LARGE SCALE GENOMIC DNA]</scope>
    <source>
        <strain evidence="6">c</strain>
    </source>
</reference>
<dbReference type="InterPro" id="IPR002661">
    <property type="entry name" value="Ribosome_recyc_fac"/>
</dbReference>
<proteinExistence type="inferred from homology"/>
<dbReference type="GO" id="GO:0006412">
    <property type="term" value="P:translation"/>
    <property type="evidence" value="ECO:0007669"/>
    <property type="project" value="UniProtKB-KW"/>
</dbReference>
<comment type="similarity">
    <text evidence="1">Belongs to the RRF family.</text>
</comment>
<sequence length="276" mass="31121">MSHLYLRRIYNVSKPFVSLFQATFNKEKTNASLYFLKSTNNFSNSPILFKKKGKNSSIKDERDEVGEKKFSKSKIATNNINNDDDLWNFTNLKEGIKERIDWLQSELSKLRKGGGFNPDLLENLRIVVQKGSKKTESLGDLAQIIPKGGRSLAIHVGEKAHVKPIISAIQSAAFLNIQPTQDPEEPALLNVLIPPPTKESRDLALKMVHKVGETATTGVRSVRAITQKRLRNIELKKLARPDDLKKAHKEMEIIVEKGIVDIKKCVELARKAIEDK</sequence>
<dbReference type="EMBL" id="JNVN01001239">
    <property type="protein sequence ID" value="KHJ33780.1"/>
    <property type="molecule type" value="Genomic_DNA"/>
</dbReference>
<comment type="caution">
    <text evidence="5">The sequence shown here is derived from an EMBL/GenBank/DDBJ whole genome shotgun (WGS) entry which is preliminary data.</text>
</comment>
<dbReference type="GO" id="GO:0043023">
    <property type="term" value="F:ribosomal large subunit binding"/>
    <property type="evidence" value="ECO:0007669"/>
    <property type="project" value="TreeGrafter"/>
</dbReference>
<evidence type="ECO:0000256" key="1">
    <source>
        <dbReference type="ARBA" id="ARBA00005912"/>
    </source>
</evidence>
<dbReference type="Proteomes" id="UP000030854">
    <property type="component" value="Unassembled WGS sequence"/>
</dbReference>
<dbReference type="HOGENOM" id="CLU_057161_1_0_1"/>
<feature type="domain" description="Ribosome recycling factor" evidence="4">
    <location>
        <begin position="103"/>
        <end position="273"/>
    </location>
</feature>
<gene>
    <name evidence="5" type="ORF">EV44_g2458</name>
</gene>
<evidence type="ECO:0000259" key="4">
    <source>
        <dbReference type="Pfam" id="PF01765"/>
    </source>
</evidence>
<organism evidence="5 6">
    <name type="scientific">Uncinula necator</name>
    <name type="common">Grape powdery mildew</name>
    <dbReference type="NCBI Taxonomy" id="52586"/>
    <lineage>
        <taxon>Eukaryota</taxon>
        <taxon>Fungi</taxon>
        <taxon>Dikarya</taxon>
        <taxon>Ascomycota</taxon>
        <taxon>Pezizomycotina</taxon>
        <taxon>Leotiomycetes</taxon>
        <taxon>Erysiphales</taxon>
        <taxon>Erysiphaceae</taxon>
        <taxon>Erysiphe</taxon>
    </lineage>
</organism>
<keyword evidence="2" id="KW-0648">Protein biosynthesis</keyword>
<dbReference type="PANTHER" id="PTHR20982">
    <property type="entry name" value="RIBOSOME RECYCLING FACTOR"/>
    <property type="match status" value="1"/>
</dbReference>